<dbReference type="InterPro" id="IPR000792">
    <property type="entry name" value="Tscrpt_reg_LuxR_C"/>
</dbReference>
<dbReference type="STRING" id="2035.RU06_09365"/>
<dbReference type="InterPro" id="IPR011006">
    <property type="entry name" value="CheY-like_superfamily"/>
</dbReference>
<dbReference type="AlphaFoldDB" id="A0A4R6DL02"/>
<evidence type="ECO:0000256" key="5">
    <source>
        <dbReference type="PROSITE-ProRule" id="PRU00169"/>
    </source>
</evidence>
<evidence type="ECO:0000259" key="8">
    <source>
        <dbReference type="PROSITE" id="PS50110"/>
    </source>
</evidence>
<keyword evidence="3" id="KW-0238">DNA-binding</keyword>
<dbReference type="InterPro" id="IPR016032">
    <property type="entry name" value="Sig_transdc_resp-reg_C-effctor"/>
</dbReference>
<dbReference type="InterPro" id="IPR001789">
    <property type="entry name" value="Sig_transdc_resp-reg_receiver"/>
</dbReference>
<dbReference type="GO" id="GO:0003677">
    <property type="term" value="F:DNA binding"/>
    <property type="evidence" value="ECO:0007669"/>
    <property type="project" value="UniProtKB-KW"/>
</dbReference>
<dbReference type="GO" id="GO:0000160">
    <property type="term" value="P:phosphorelay signal transduction system"/>
    <property type="evidence" value="ECO:0007669"/>
    <property type="project" value="InterPro"/>
</dbReference>
<organism evidence="9 10">
    <name type="scientific">Curtobacterium flaccumfaciens</name>
    <dbReference type="NCBI Taxonomy" id="2035"/>
    <lineage>
        <taxon>Bacteria</taxon>
        <taxon>Bacillati</taxon>
        <taxon>Actinomycetota</taxon>
        <taxon>Actinomycetes</taxon>
        <taxon>Micrococcales</taxon>
        <taxon>Microbacteriaceae</taxon>
        <taxon>Curtobacterium</taxon>
    </lineage>
</organism>
<proteinExistence type="predicted"/>
<evidence type="ECO:0000256" key="2">
    <source>
        <dbReference type="ARBA" id="ARBA00023015"/>
    </source>
</evidence>
<keyword evidence="1 5" id="KW-0597">Phosphoprotein</keyword>
<dbReference type="Gene3D" id="3.40.50.2300">
    <property type="match status" value="1"/>
</dbReference>
<protein>
    <submittedName>
        <fullName evidence="9">LuxR family two component transcriptional regulator</fullName>
    </submittedName>
</protein>
<comment type="caution">
    <text evidence="9">The sequence shown here is derived from an EMBL/GenBank/DDBJ whole genome shotgun (WGS) entry which is preliminary data.</text>
</comment>
<sequence>MIRVLVADDQPLVRAGVSALLGAEPDIEVVGVAADGGEALALARSTRPDVACLDIRMPVRNGIEVARELCAPDADPAVPVLMLTTFDVDDLVFGALEAGASGFLLKDAEPDVIVDAVRQVAAGNGTIDQSLTRRVLREFVSRRSLQPVTGDRVDGVLTARERDVLMLLAQGMSNEEIAAALVVEVSTVKSHLARMLPKLGVRSRLQAVVWAYQNRIVAVPGPDDMGPDEMGPDEMGPGPDEHPR</sequence>
<evidence type="ECO:0000313" key="9">
    <source>
        <dbReference type="EMBL" id="TDN44858.1"/>
    </source>
</evidence>
<dbReference type="PRINTS" id="PR00038">
    <property type="entry name" value="HTHLUXR"/>
</dbReference>
<dbReference type="EMBL" id="SNVW01000004">
    <property type="protein sequence ID" value="TDN44858.1"/>
    <property type="molecule type" value="Genomic_DNA"/>
</dbReference>
<evidence type="ECO:0000259" key="7">
    <source>
        <dbReference type="PROSITE" id="PS50043"/>
    </source>
</evidence>
<accession>A0A4R6DL02</accession>
<feature type="modified residue" description="4-aspartylphosphate" evidence="5">
    <location>
        <position position="54"/>
    </location>
</feature>
<dbReference type="CDD" id="cd17535">
    <property type="entry name" value="REC_NarL-like"/>
    <property type="match status" value="1"/>
</dbReference>
<dbReference type="InterPro" id="IPR039420">
    <property type="entry name" value="WalR-like"/>
</dbReference>
<dbReference type="GO" id="GO:0006355">
    <property type="term" value="P:regulation of DNA-templated transcription"/>
    <property type="evidence" value="ECO:0007669"/>
    <property type="project" value="InterPro"/>
</dbReference>
<evidence type="ECO:0000256" key="3">
    <source>
        <dbReference type="ARBA" id="ARBA00023125"/>
    </source>
</evidence>
<dbReference type="SUPFAM" id="SSF52172">
    <property type="entry name" value="CheY-like"/>
    <property type="match status" value="1"/>
</dbReference>
<evidence type="ECO:0000256" key="6">
    <source>
        <dbReference type="SAM" id="MobiDB-lite"/>
    </source>
</evidence>
<name>A0A4R6DL02_9MICO</name>
<feature type="domain" description="Response regulatory" evidence="8">
    <location>
        <begin position="3"/>
        <end position="121"/>
    </location>
</feature>
<feature type="domain" description="HTH luxR-type" evidence="7">
    <location>
        <begin position="150"/>
        <end position="215"/>
    </location>
</feature>
<dbReference type="PANTHER" id="PTHR43214:SF24">
    <property type="entry name" value="TRANSCRIPTIONAL REGULATORY PROTEIN NARL-RELATED"/>
    <property type="match status" value="1"/>
</dbReference>
<dbReference type="SMART" id="SM00421">
    <property type="entry name" value="HTH_LUXR"/>
    <property type="match status" value="1"/>
</dbReference>
<evidence type="ECO:0000256" key="1">
    <source>
        <dbReference type="ARBA" id="ARBA00022553"/>
    </source>
</evidence>
<evidence type="ECO:0000256" key="4">
    <source>
        <dbReference type="ARBA" id="ARBA00023163"/>
    </source>
</evidence>
<dbReference type="Pfam" id="PF00072">
    <property type="entry name" value="Response_reg"/>
    <property type="match status" value="1"/>
</dbReference>
<dbReference type="SUPFAM" id="SSF46894">
    <property type="entry name" value="C-terminal effector domain of the bipartite response regulators"/>
    <property type="match status" value="1"/>
</dbReference>
<dbReference type="PROSITE" id="PS50043">
    <property type="entry name" value="HTH_LUXR_2"/>
    <property type="match status" value="1"/>
</dbReference>
<dbReference type="InterPro" id="IPR058245">
    <property type="entry name" value="NreC/VraR/RcsB-like_REC"/>
</dbReference>
<dbReference type="RefSeq" id="WP_133519516.1">
    <property type="nucleotide sequence ID" value="NZ_SNVW01000004.1"/>
</dbReference>
<gene>
    <name evidence="9" type="ORF">EDF64_104262</name>
</gene>
<keyword evidence="4" id="KW-0804">Transcription</keyword>
<dbReference type="Proteomes" id="UP000295764">
    <property type="component" value="Unassembled WGS sequence"/>
</dbReference>
<dbReference type="Pfam" id="PF00196">
    <property type="entry name" value="GerE"/>
    <property type="match status" value="1"/>
</dbReference>
<keyword evidence="2" id="KW-0805">Transcription regulation</keyword>
<dbReference type="CDD" id="cd06170">
    <property type="entry name" value="LuxR_C_like"/>
    <property type="match status" value="1"/>
</dbReference>
<reference evidence="9 10" key="1">
    <citation type="submission" date="2019-03" db="EMBL/GenBank/DDBJ databases">
        <title>Genomic analyses of the natural microbiome of Caenorhabditis elegans.</title>
        <authorList>
            <person name="Samuel B."/>
        </authorList>
    </citation>
    <scope>NUCLEOTIDE SEQUENCE [LARGE SCALE GENOMIC DNA]</scope>
    <source>
        <strain evidence="9 10">JUb65</strain>
    </source>
</reference>
<dbReference type="PROSITE" id="PS00622">
    <property type="entry name" value="HTH_LUXR_1"/>
    <property type="match status" value="1"/>
</dbReference>
<dbReference type="PANTHER" id="PTHR43214">
    <property type="entry name" value="TWO-COMPONENT RESPONSE REGULATOR"/>
    <property type="match status" value="1"/>
</dbReference>
<feature type="region of interest" description="Disordered" evidence="6">
    <location>
        <begin position="221"/>
        <end position="244"/>
    </location>
</feature>
<dbReference type="SMART" id="SM00448">
    <property type="entry name" value="REC"/>
    <property type="match status" value="1"/>
</dbReference>
<dbReference type="OrthoDB" id="9808843at2"/>
<evidence type="ECO:0000313" key="10">
    <source>
        <dbReference type="Proteomes" id="UP000295764"/>
    </source>
</evidence>
<dbReference type="PROSITE" id="PS50110">
    <property type="entry name" value="RESPONSE_REGULATORY"/>
    <property type="match status" value="1"/>
</dbReference>